<gene>
    <name evidence="1" type="ORF">CBP51_03620</name>
</gene>
<dbReference type="EMBL" id="NHNI01000001">
    <property type="protein sequence ID" value="OZY86131.1"/>
    <property type="molecule type" value="Genomic_DNA"/>
</dbReference>
<sequence length="524" mass="58080">MEISAIPLLEPITRNTQSAVAPATEPAVPNGVNADSSAALMDESVQTSPAVLVSITREPTPAPVYTEPLATLNRLRDDSHTGTAARATSQGLLSSLNQVTDGKAPFSVANVFSQISSLSKETTEYRNEARQFKVPQKLLTEKFSPDFAAARGKKAESVNLSVRTKEGDSIQIQMSRINYKDGSSGIEFSFVVDGNLSEAEQKALGQLSEKLAQVSDTFFRTGTTELRGLKDVDTSVISGFNLTLQRPKGDDVETHSYDYRIDEVAQTHTLSAEDGSGYTVDITSALKPLSDRVGVDTNVLKQYIELIRKATDDSDTPSGTQRFMLDVFSGFFPDSLLVAKDDDTTQTPSEKSIAAFDSGLPDFKATFRSPVFHNPNFYSQTSAMVLTIQQQTSTEKNQDNLLIKQESRYEFINNRFEPLPGLEFPDLAGGNYLYVKQRIEATTSRILSMTGDKVNNLWVEQDTSDNKNVSRYENRKLVDEDSRTYEDRNVQDFVELLEKYNANHQQFAVDELLASSKKQLFLRV</sequence>
<evidence type="ECO:0000313" key="2">
    <source>
        <dbReference type="Proteomes" id="UP000216101"/>
    </source>
</evidence>
<proteinExistence type="predicted"/>
<comment type="caution">
    <text evidence="1">The sequence shown here is derived from an EMBL/GenBank/DDBJ whole genome shotgun (WGS) entry which is preliminary data.</text>
</comment>
<reference evidence="2" key="1">
    <citation type="submission" date="2017-05" db="EMBL/GenBank/DDBJ databases">
        <authorList>
            <person name="Barney B.M."/>
        </authorList>
    </citation>
    <scope>NUCLEOTIDE SEQUENCE [LARGE SCALE GENOMIC DNA]</scope>
    <source>
        <strain evidence="2">PSBB022</strain>
    </source>
</reference>
<dbReference type="Proteomes" id="UP000216101">
    <property type="component" value="Unassembled WGS sequence"/>
</dbReference>
<accession>A0A266Q9V0</accession>
<organism evidence="1 2">
    <name type="scientific">Cellvibrio mixtus</name>
    <dbReference type="NCBI Taxonomy" id="39650"/>
    <lineage>
        <taxon>Bacteria</taxon>
        <taxon>Pseudomonadati</taxon>
        <taxon>Pseudomonadota</taxon>
        <taxon>Gammaproteobacteria</taxon>
        <taxon>Cellvibrionales</taxon>
        <taxon>Cellvibrionaceae</taxon>
        <taxon>Cellvibrio</taxon>
    </lineage>
</organism>
<evidence type="ECO:0000313" key="1">
    <source>
        <dbReference type="EMBL" id="OZY86131.1"/>
    </source>
</evidence>
<dbReference type="RefSeq" id="WP_094983883.1">
    <property type="nucleotide sequence ID" value="NZ_NHNI01000001.1"/>
</dbReference>
<keyword evidence="2" id="KW-1185">Reference proteome</keyword>
<protein>
    <submittedName>
        <fullName evidence="1">Uncharacterized protein</fullName>
    </submittedName>
</protein>
<dbReference type="AlphaFoldDB" id="A0A266Q9V0"/>
<name>A0A266Q9V0_9GAMM</name>